<dbReference type="InterPro" id="IPR028364">
    <property type="entry name" value="Ribosomal_uL1/biogenesis"/>
</dbReference>
<organism evidence="2 3">
    <name type="scientific">Pseudopithomyces chartarum</name>
    <dbReference type="NCBI Taxonomy" id="1892770"/>
    <lineage>
        <taxon>Eukaryota</taxon>
        <taxon>Fungi</taxon>
        <taxon>Dikarya</taxon>
        <taxon>Ascomycota</taxon>
        <taxon>Pezizomycotina</taxon>
        <taxon>Dothideomycetes</taxon>
        <taxon>Pleosporomycetidae</taxon>
        <taxon>Pleosporales</taxon>
        <taxon>Massarineae</taxon>
        <taxon>Didymosphaeriaceae</taxon>
        <taxon>Pseudopithomyces</taxon>
    </lineage>
</organism>
<accession>A0AAN6LS69</accession>
<feature type="region of interest" description="Disordered" evidence="1">
    <location>
        <begin position="443"/>
        <end position="513"/>
    </location>
</feature>
<keyword evidence="3" id="KW-1185">Reference proteome</keyword>
<comment type="caution">
    <text evidence="2">The sequence shown here is derived from an EMBL/GenBank/DDBJ whole genome shotgun (WGS) entry which is preliminary data.</text>
</comment>
<dbReference type="Gene3D" id="3.40.50.790">
    <property type="match status" value="1"/>
</dbReference>
<feature type="region of interest" description="Disordered" evidence="1">
    <location>
        <begin position="167"/>
        <end position="192"/>
    </location>
</feature>
<reference evidence="2 3" key="1">
    <citation type="submission" date="2021-02" db="EMBL/GenBank/DDBJ databases">
        <title>Genome assembly of Pseudopithomyces chartarum.</title>
        <authorList>
            <person name="Jauregui R."/>
            <person name="Singh J."/>
            <person name="Voisey C."/>
        </authorList>
    </citation>
    <scope>NUCLEOTIDE SEQUENCE [LARGE SCALE GENOMIC DNA]</scope>
    <source>
        <strain evidence="2 3">AGR01</strain>
    </source>
</reference>
<evidence type="ECO:0000313" key="2">
    <source>
        <dbReference type="EMBL" id="KAK3201280.1"/>
    </source>
</evidence>
<evidence type="ECO:0000256" key="1">
    <source>
        <dbReference type="SAM" id="MobiDB-lite"/>
    </source>
</evidence>
<dbReference type="SUPFAM" id="SSF56808">
    <property type="entry name" value="Ribosomal protein L1"/>
    <property type="match status" value="1"/>
</dbReference>
<feature type="compositionally biased region" description="Basic and acidic residues" evidence="1">
    <location>
        <begin position="169"/>
        <end position="183"/>
    </location>
</feature>
<dbReference type="InterPro" id="IPR016095">
    <property type="entry name" value="Ribosomal_uL1_3-a/b-sand"/>
</dbReference>
<dbReference type="EMBL" id="WVTA01000016">
    <property type="protein sequence ID" value="KAK3201280.1"/>
    <property type="molecule type" value="Genomic_DNA"/>
</dbReference>
<name>A0AAN6LS69_9PLEO</name>
<proteinExistence type="predicted"/>
<dbReference type="Proteomes" id="UP001280581">
    <property type="component" value="Unassembled WGS sequence"/>
</dbReference>
<feature type="compositionally biased region" description="Basic and acidic residues" evidence="1">
    <location>
        <begin position="490"/>
        <end position="502"/>
    </location>
</feature>
<protein>
    <recommendedName>
        <fullName evidence="4">Ribosomal protein L1</fullName>
    </recommendedName>
</protein>
<feature type="region of interest" description="Disordered" evidence="1">
    <location>
        <begin position="126"/>
        <end position="150"/>
    </location>
</feature>
<dbReference type="InterPro" id="IPR023674">
    <property type="entry name" value="Ribosomal_uL1-like"/>
</dbReference>
<dbReference type="Gene3D" id="3.30.190.20">
    <property type="match status" value="1"/>
</dbReference>
<dbReference type="Pfam" id="PF00687">
    <property type="entry name" value="Ribosomal_L1"/>
    <property type="match status" value="1"/>
</dbReference>
<evidence type="ECO:0008006" key="4">
    <source>
        <dbReference type="Google" id="ProtNLM"/>
    </source>
</evidence>
<dbReference type="AlphaFoldDB" id="A0AAN6LS69"/>
<feature type="compositionally biased region" description="Basic and acidic residues" evidence="1">
    <location>
        <begin position="443"/>
        <end position="454"/>
    </location>
</feature>
<sequence length="513" mass="57657">MGAMVVADLSIVDDDSYLLGQETHRVLCRSTINARVQGRRLQTGFEHIVGLDGWVADIAPPIFRNWFLRSPGAASKKSSPQLFPWQRHSVEVCNRAPYSPDTAPPGTVYSPIFLWSRMAKPKSLVKSAPKDKKSANAPLIATKSGSPYQLDPTQVERAAKGLITHMKQHAQEKEAKAEKKNLAADDDDAGEQDHPIFLNVTTKSHVHDTSRLKPTKLPLPHPIVGSDVRICIFTKDPQRAYKDLVASDSFPAELRAKVSRVIGVDKLRKKWKTFETKRQLLAEHDIFMVDDRVTKIVAEVLGKTFYSTKSKRPIPIKLTAGAFVEKSKKDEKKKPENVVGTAQGVAKEIEAALSATYVSMSQSSNTSIKVGKLSMTPQQLKENIEAVVEKLVEKHIEHKWRNVRGLYIKGPTTKALPIWAAEEMWADEAKVLDEPLQRGITDASKKGEKRKKWEEWEEEMLDEEDLEEKRQRNKAKKSKKDPEQSQSRSISKDKRNKLKQEALESVQTPLIAG</sequence>
<gene>
    <name evidence="2" type="ORF">GRF29_185g462547</name>
</gene>
<evidence type="ECO:0000313" key="3">
    <source>
        <dbReference type="Proteomes" id="UP001280581"/>
    </source>
</evidence>
<feature type="compositionally biased region" description="Acidic residues" evidence="1">
    <location>
        <begin position="455"/>
        <end position="466"/>
    </location>
</feature>
<dbReference type="CDD" id="cd00403">
    <property type="entry name" value="Ribosomal_L1"/>
    <property type="match status" value="1"/>
</dbReference>